<proteinExistence type="inferred from homology"/>
<comment type="similarity">
    <text evidence="3 10">Belongs to the TrpF family.</text>
</comment>
<evidence type="ECO:0000313" key="12">
    <source>
        <dbReference type="EMBL" id="KRT54771.1"/>
    </source>
</evidence>
<evidence type="ECO:0000313" key="13">
    <source>
        <dbReference type="EMBL" id="KRT59709.1"/>
    </source>
</evidence>
<evidence type="ECO:0000256" key="8">
    <source>
        <dbReference type="ARBA" id="ARBA00023141"/>
    </source>
</evidence>
<dbReference type="OrthoDB" id="9796196at2"/>
<dbReference type="PATRIC" id="fig|54398.3.peg.1512"/>
<dbReference type="InterPro" id="IPR001240">
    <property type="entry name" value="PRAI_dom"/>
</dbReference>
<evidence type="ECO:0000256" key="1">
    <source>
        <dbReference type="ARBA" id="ARBA00001164"/>
    </source>
</evidence>
<dbReference type="SUPFAM" id="SSF51366">
    <property type="entry name" value="Ribulose-phoshate binding barrel"/>
    <property type="match status" value="1"/>
</dbReference>
<dbReference type="EMBL" id="LDXT01000088">
    <property type="protein sequence ID" value="KRT54771.1"/>
    <property type="molecule type" value="Genomic_DNA"/>
</dbReference>
<reference evidence="14 15" key="1">
    <citation type="submission" date="2015-11" db="EMBL/GenBank/DDBJ databases">
        <title>The genome of Candidatus Endoriftia persephone in Ridgeia piscesae and population structure of the North Eastern Pacific vestimentiferan symbionts.</title>
        <authorList>
            <person name="Perez M."/>
            <person name="Juniper K.S."/>
        </authorList>
    </citation>
    <scope>NUCLEOTIDE SEQUENCE [LARGE SCALE GENOMIC DNA]</scope>
    <source>
        <strain evidence="13">Ind10</strain>
        <strain evidence="12">Ind11</strain>
    </source>
</reference>
<dbReference type="Proteomes" id="UP000051634">
    <property type="component" value="Unassembled WGS sequence"/>
</dbReference>
<dbReference type="GO" id="GO:0000162">
    <property type="term" value="P:L-tryptophan biosynthetic process"/>
    <property type="evidence" value="ECO:0007669"/>
    <property type="project" value="UniProtKB-UniRule"/>
</dbReference>
<comment type="catalytic activity">
    <reaction evidence="1 10">
        <text>N-(5-phospho-beta-D-ribosyl)anthranilate = 1-(2-carboxyphenylamino)-1-deoxy-D-ribulose 5-phosphate</text>
        <dbReference type="Rhea" id="RHEA:21540"/>
        <dbReference type="ChEBI" id="CHEBI:18277"/>
        <dbReference type="ChEBI" id="CHEBI:58613"/>
        <dbReference type="EC" id="5.3.1.24"/>
    </reaction>
</comment>
<accession>A0A0T5ZA21</accession>
<dbReference type="EC" id="5.3.1.24" evidence="4 10"/>
<dbReference type="PANTHER" id="PTHR42894">
    <property type="entry name" value="N-(5'-PHOSPHORIBOSYL)ANTHRANILATE ISOMERASE"/>
    <property type="match status" value="1"/>
</dbReference>
<dbReference type="Pfam" id="PF00697">
    <property type="entry name" value="PRAI"/>
    <property type="match status" value="1"/>
</dbReference>
<evidence type="ECO:0000256" key="6">
    <source>
        <dbReference type="ARBA" id="ARBA00022605"/>
    </source>
</evidence>
<evidence type="ECO:0000256" key="9">
    <source>
        <dbReference type="ARBA" id="ARBA00023235"/>
    </source>
</evidence>
<dbReference type="NCBIfam" id="NF002298">
    <property type="entry name" value="PRK01222.1-4"/>
    <property type="match status" value="1"/>
</dbReference>
<dbReference type="FunFam" id="3.20.20.70:FF:000075">
    <property type="entry name" value="Tryptophan biosynthesis protein TRP1"/>
    <property type="match status" value="1"/>
</dbReference>
<dbReference type="PANTHER" id="PTHR42894:SF1">
    <property type="entry name" value="N-(5'-PHOSPHORIBOSYL)ANTHRANILATE ISOMERASE"/>
    <property type="match status" value="1"/>
</dbReference>
<keyword evidence="8 10" id="KW-0057">Aromatic amino acid biosynthesis</keyword>
<dbReference type="NCBIfam" id="NF002299">
    <property type="entry name" value="PRK01222.1-6"/>
    <property type="match status" value="1"/>
</dbReference>
<dbReference type="InterPro" id="IPR013785">
    <property type="entry name" value="Aldolase_TIM"/>
</dbReference>
<feature type="domain" description="N-(5'phosphoribosyl) anthranilate isomerase (PRAI)" evidence="11">
    <location>
        <begin position="5"/>
        <end position="200"/>
    </location>
</feature>
<dbReference type="CDD" id="cd00405">
    <property type="entry name" value="PRAI"/>
    <property type="match status" value="1"/>
</dbReference>
<sequence>MRTRVKICGITRTEDALAAVQSGADAIGLVFYPPSPRAVDLDQASQIVAQLPPFVSVVGLFVDESAERIAEILARVPLGLLQFHGNETPAQCGGHGRPWIKAIRMRGGVDLLAEAERFADAAGLLLDSYQPGKPGGTGSTFSWDRIPLELAPNIILAGGLDPFNVESAVRQVRPYAVDVSGGVEQTKGIKDADKIAAFIEGVKRGDDC</sequence>
<dbReference type="EMBL" id="LMXI01000099">
    <property type="protein sequence ID" value="KRT59709.1"/>
    <property type="molecule type" value="Genomic_DNA"/>
</dbReference>
<keyword evidence="7 10" id="KW-0822">Tryptophan biosynthesis</keyword>
<dbReference type="RefSeq" id="WP_057955574.1">
    <property type="nucleotide sequence ID" value="NZ_KQ556884.1"/>
</dbReference>
<dbReference type="UniPathway" id="UPA00035">
    <property type="reaction ID" value="UER00042"/>
</dbReference>
<evidence type="ECO:0000256" key="2">
    <source>
        <dbReference type="ARBA" id="ARBA00004664"/>
    </source>
</evidence>
<evidence type="ECO:0000313" key="15">
    <source>
        <dbReference type="Proteomes" id="UP000051634"/>
    </source>
</evidence>
<comment type="caution">
    <text evidence="13">The sequence shown here is derived from an EMBL/GenBank/DDBJ whole genome shotgun (WGS) entry which is preliminary data.</text>
</comment>
<dbReference type="InterPro" id="IPR011060">
    <property type="entry name" value="RibuloseP-bd_barrel"/>
</dbReference>
<evidence type="ECO:0000256" key="7">
    <source>
        <dbReference type="ARBA" id="ARBA00022822"/>
    </source>
</evidence>
<dbReference type="Proteomes" id="UP000051276">
    <property type="component" value="Unassembled WGS sequence"/>
</dbReference>
<keyword evidence="9 10" id="KW-0413">Isomerase</keyword>
<dbReference type="AlphaFoldDB" id="A0A0T5ZA21"/>
<evidence type="ECO:0000256" key="10">
    <source>
        <dbReference type="HAMAP-Rule" id="MF_00135"/>
    </source>
</evidence>
<dbReference type="InterPro" id="IPR044643">
    <property type="entry name" value="TrpF_fam"/>
</dbReference>
<evidence type="ECO:0000256" key="5">
    <source>
        <dbReference type="ARBA" id="ARBA00022272"/>
    </source>
</evidence>
<dbReference type="Gene3D" id="3.20.20.70">
    <property type="entry name" value="Aldolase class I"/>
    <property type="match status" value="1"/>
</dbReference>
<name>A0A0T5ZA21_9GAMM</name>
<keyword evidence="15" id="KW-1185">Reference proteome</keyword>
<evidence type="ECO:0000256" key="4">
    <source>
        <dbReference type="ARBA" id="ARBA00012572"/>
    </source>
</evidence>
<protein>
    <recommendedName>
        <fullName evidence="5 10">N-(5'-phosphoribosyl)anthranilate isomerase</fullName>
        <shortName evidence="10">PRAI</shortName>
        <ecNumber evidence="4 10">5.3.1.24</ecNumber>
    </recommendedName>
</protein>
<keyword evidence="6 10" id="KW-0028">Amino-acid biosynthesis</keyword>
<dbReference type="STRING" id="54398.Ga0074115_10976"/>
<comment type="pathway">
    <text evidence="2 10">Amino-acid biosynthesis; L-tryptophan biosynthesis; L-tryptophan from chorismate: step 3/5.</text>
</comment>
<gene>
    <name evidence="10" type="primary">trpF</name>
    <name evidence="12" type="ORF">Ga0074115_10976</name>
    <name evidence="13" type="ORF">Ga0076813_15954</name>
</gene>
<evidence type="ECO:0000313" key="14">
    <source>
        <dbReference type="Proteomes" id="UP000051276"/>
    </source>
</evidence>
<dbReference type="HAMAP" id="MF_00135">
    <property type="entry name" value="PRAI"/>
    <property type="match status" value="1"/>
</dbReference>
<evidence type="ECO:0000259" key="11">
    <source>
        <dbReference type="Pfam" id="PF00697"/>
    </source>
</evidence>
<dbReference type="GO" id="GO:0004640">
    <property type="term" value="F:phosphoribosylanthranilate isomerase activity"/>
    <property type="evidence" value="ECO:0007669"/>
    <property type="project" value="UniProtKB-UniRule"/>
</dbReference>
<organism evidence="13 14">
    <name type="scientific">endosymbiont of Ridgeia piscesae</name>
    <dbReference type="NCBI Taxonomy" id="54398"/>
    <lineage>
        <taxon>Bacteria</taxon>
        <taxon>Pseudomonadati</taxon>
        <taxon>Pseudomonadota</taxon>
        <taxon>Gammaproteobacteria</taxon>
        <taxon>sulfur-oxidizing symbionts</taxon>
    </lineage>
</organism>
<evidence type="ECO:0000256" key="3">
    <source>
        <dbReference type="ARBA" id="ARBA00007571"/>
    </source>
</evidence>